<dbReference type="Proteomes" id="UP001462502">
    <property type="component" value="Unassembled WGS sequence"/>
</dbReference>
<proteinExistence type="predicted"/>
<sequence length="124" mass="14242">MAMIKCSRLIDGVFSLDMLVDRGGVLQLHLCRREERVLISFNSYLSYRKSDEGDVLKTLEEIDSVSKLGGMLYEVENSDYLQWFLDQSYGIRSDAKQYLVLTSNDVVEVICLENPDVEFVMCAR</sequence>
<name>A0ABV0INQ9_9NEIS</name>
<evidence type="ECO:0000313" key="1">
    <source>
        <dbReference type="EMBL" id="MEO9382921.1"/>
    </source>
</evidence>
<protein>
    <submittedName>
        <fullName evidence="1">Uncharacterized protein</fullName>
    </submittedName>
</protein>
<accession>A0ABV0INQ9</accession>
<reference evidence="1 2" key="1">
    <citation type="submission" date="2024-05" db="EMBL/GenBank/DDBJ databases">
        <authorList>
            <person name="De Oliveira J.P."/>
            <person name="Noriler S.A."/>
            <person name="De Oliveira A.G."/>
            <person name="Sipoli D.S."/>
        </authorList>
    </citation>
    <scope>NUCLEOTIDE SEQUENCE [LARGE SCALE GENOMIC DNA]</scope>
    <source>
        <strain evidence="1 2">LABIM192</strain>
    </source>
</reference>
<dbReference type="RefSeq" id="WP_145964104.1">
    <property type="nucleotide sequence ID" value="NZ_CP029495.1"/>
</dbReference>
<comment type="caution">
    <text evidence="1">The sequence shown here is derived from an EMBL/GenBank/DDBJ whole genome shotgun (WGS) entry which is preliminary data.</text>
</comment>
<dbReference type="EMBL" id="JBDXMI010000001">
    <property type="protein sequence ID" value="MEO9382921.1"/>
    <property type="molecule type" value="Genomic_DNA"/>
</dbReference>
<gene>
    <name evidence="1" type="ORF">ABI908_02165</name>
</gene>
<keyword evidence="2" id="KW-1185">Reference proteome</keyword>
<evidence type="ECO:0000313" key="2">
    <source>
        <dbReference type="Proteomes" id="UP001462502"/>
    </source>
</evidence>
<organism evidence="1 2">
    <name type="scientific">Chromobacterium phragmitis</name>
    <dbReference type="NCBI Taxonomy" id="2202141"/>
    <lineage>
        <taxon>Bacteria</taxon>
        <taxon>Pseudomonadati</taxon>
        <taxon>Pseudomonadota</taxon>
        <taxon>Betaproteobacteria</taxon>
        <taxon>Neisseriales</taxon>
        <taxon>Chromobacteriaceae</taxon>
        <taxon>Chromobacterium</taxon>
    </lineage>
</organism>